<proteinExistence type="predicted"/>
<name>A0A109UGG5_9FIRM</name>
<keyword evidence="3" id="KW-1185">Reference proteome</keyword>
<keyword evidence="1" id="KW-0812">Transmembrane</keyword>
<evidence type="ECO:0000313" key="3">
    <source>
        <dbReference type="Proteomes" id="UP000063781"/>
    </source>
</evidence>
<evidence type="ECO:0000256" key="1">
    <source>
        <dbReference type="SAM" id="Phobius"/>
    </source>
</evidence>
<dbReference type="AlphaFoldDB" id="A0A109UGG5"/>
<dbReference type="KEGG" id="erl:AOC36_00880"/>
<gene>
    <name evidence="2" type="ORF">AOC36_00880</name>
</gene>
<dbReference type="Proteomes" id="UP000063781">
    <property type="component" value="Chromosome"/>
</dbReference>
<feature type="transmembrane region" description="Helical" evidence="1">
    <location>
        <begin position="33"/>
        <end position="55"/>
    </location>
</feature>
<keyword evidence="1" id="KW-0472">Membrane</keyword>
<dbReference type="EMBL" id="CP013213">
    <property type="protein sequence ID" value="AMC92597.1"/>
    <property type="molecule type" value="Genomic_DNA"/>
</dbReference>
<accession>A0A109UGG5</accession>
<feature type="transmembrane region" description="Helical" evidence="1">
    <location>
        <begin position="7"/>
        <end position="27"/>
    </location>
</feature>
<evidence type="ECO:0000313" key="2">
    <source>
        <dbReference type="EMBL" id="AMC92597.1"/>
    </source>
</evidence>
<sequence>MKEKQKEYLLFIGIDIVLIILLKIFNFDFSNNLLLIFVVYSVTGFISGMLTTYLLQIIEYFKN</sequence>
<dbReference type="RefSeq" id="WP_067630116.1">
    <property type="nucleotide sequence ID" value="NZ_CP013213.1"/>
</dbReference>
<keyword evidence="1" id="KW-1133">Transmembrane helix</keyword>
<reference evidence="2 3" key="1">
    <citation type="submission" date="2015-10" db="EMBL/GenBank/DDBJ databases">
        <title>Erysipelothrix larvae sp. LV19 isolated from the larval gut of the rhinoceros beetle, Trypoxylus dichotomus.</title>
        <authorList>
            <person name="Lim S."/>
            <person name="Kim B.-C."/>
        </authorList>
    </citation>
    <scope>NUCLEOTIDE SEQUENCE [LARGE SCALE GENOMIC DNA]</scope>
    <source>
        <strain evidence="2 3">LV19</strain>
    </source>
</reference>
<organism evidence="2 3">
    <name type="scientific">Erysipelothrix larvae</name>
    <dbReference type="NCBI Taxonomy" id="1514105"/>
    <lineage>
        <taxon>Bacteria</taxon>
        <taxon>Bacillati</taxon>
        <taxon>Bacillota</taxon>
        <taxon>Erysipelotrichia</taxon>
        <taxon>Erysipelotrichales</taxon>
        <taxon>Erysipelotrichaceae</taxon>
        <taxon>Erysipelothrix</taxon>
    </lineage>
</organism>
<protein>
    <submittedName>
        <fullName evidence="2">Uncharacterized protein</fullName>
    </submittedName>
</protein>